<dbReference type="CDD" id="cd04301">
    <property type="entry name" value="NAT_SF"/>
    <property type="match status" value="1"/>
</dbReference>
<reference evidence="4 5" key="1">
    <citation type="submission" date="2006-02" db="EMBL/GenBank/DDBJ databases">
        <authorList>
            <person name="Pinhassi J."/>
            <person name="Pedros-Alio C."/>
            <person name="Ferriera S."/>
            <person name="Johnson J."/>
            <person name="Kravitz S."/>
            <person name="Halpern A."/>
            <person name="Remington K."/>
            <person name="Beeson K."/>
            <person name="Tran B."/>
            <person name="Rogers Y.-H."/>
            <person name="Friedman R."/>
            <person name="Venter J.C."/>
        </authorList>
    </citation>
    <scope>NUCLEOTIDE SEQUENCE [LARGE SCALE GENOMIC DNA]</scope>
    <source>
        <strain evidence="4 5">MED92</strain>
    </source>
</reference>
<gene>
    <name evidence="4" type="ORF">MED92_04212</name>
</gene>
<dbReference type="Proteomes" id="UP000002171">
    <property type="component" value="Unassembled WGS sequence"/>
</dbReference>
<dbReference type="EMBL" id="AAOW01000006">
    <property type="protein sequence ID" value="EAR61771.1"/>
    <property type="molecule type" value="Genomic_DNA"/>
</dbReference>
<dbReference type="PROSITE" id="PS51186">
    <property type="entry name" value="GNAT"/>
    <property type="match status" value="1"/>
</dbReference>
<feature type="domain" description="N-acetyltransferase" evidence="3">
    <location>
        <begin position="4"/>
        <end position="142"/>
    </location>
</feature>
<dbReference type="InterPro" id="IPR000182">
    <property type="entry name" value="GNAT_dom"/>
</dbReference>
<dbReference type="SUPFAM" id="SSF55729">
    <property type="entry name" value="Acyl-CoA N-acyltransferases (Nat)"/>
    <property type="match status" value="1"/>
</dbReference>
<evidence type="ECO:0000313" key="5">
    <source>
        <dbReference type="Proteomes" id="UP000002171"/>
    </source>
</evidence>
<proteinExistence type="predicted"/>
<protein>
    <submittedName>
        <fullName evidence="4">GCN5-related N-acetyltransferase</fullName>
    </submittedName>
</protein>
<dbReference type="InterPro" id="IPR050832">
    <property type="entry name" value="Bact_Acetyltransf"/>
</dbReference>
<accession>A0A7U8C6T0</accession>
<name>A0A7U8C6T0_NEPCE</name>
<keyword evidence="5" id="KW-1185">Reference proteome</keyword>
<evidence type="ECO:0000313" key="4">
    <source>
        <dbReference type="EMBL" id="EAR61771.1"/>
    </source>
</evidence>
<evidence type="ECO:0000256" key="2">
    <source>
        <dbReference type="ARBA" id="ARBA00023315"/>
    </source>
</evidence>
<dbReference type="AlphaFoldDB" id="A0A7U8C6T0"/>
<organism evidence="4 5">
    <name type="scientific">Neptuniibacter caesariensis</name>
    <dbReference type="NCBI Taxonomy" id="207954"/>
    <lineage>
        <taxon>Bacteria</taxon>
        <taxon>Pseudomonadati</taxon>
        <taxon>Pseudomonadota</taxon>
        <taxon>Gammaproteobacteria</taxon>
        <taxon>Oceanospirillales</taxon>
        <taxon>Oceanospirillaceae</taxon>
        <taxon>Neptuniibacter</taxon>
    </lineage>
</organism>
<dbReference type="InterPro" id="IPR016181">
    <property type="entry name" value="Acyl_CoA_acyltransferase"/>
</dbReference>
<keyword evidence="2" id="KW-0012">Acyltransferase</keyword>
<dbReference type="RefSeq" id="WP_007022857.1">
    <property type="nucleotide sequence ID" value="NZ_CH724127.1"/>
</dbReference>
<dbReference type="OrthoDB" id="6456007at2"/>
<sequence length="142" mass="15488">MTKPTYRSAQHQDMAALIPLMSQLGYQHTANTIAANISAVRKAGGEVFIAEHSGEVIGCICAIIDVRLAEGIQGEIVSLVVNENSRGSGIGKGLVKAAEQWLFEHTPTIRVRANQVRKEAHLFYQSLGYEESKRQAILTKAI</sequence>
<evidence type="ECO:0000259" key="3">
    <source>
        <dbReference type="PROSITE" id="PS51186"/>
    </source>
</evidence>
<dbReference type="Gene3D" id="3.40.630.30">
    <property type="match status" value="1"/>
</dbReference>
<dbReference type="Pfam" id="PF00583">
    <property type="entry name" value="Acetyltransf_1"/>
    <property type="match status" value="1"/>
</dbReference>
<evidence type="ECO:0000256" key="1">
    <source>
        <dbReference type="ARBA" id="ARBA00022679"/>
    </source>
</evidence>
<dbReference type="GO" id="GO:0016747">
    <property type="term" value="F:acyltransferase activity, transferring groups other than amino-acyl groups"/>
    <property type="evidence" value="ECO:0007669"/>
    <property type="project" value="InterPro"/>
</dbReference>
<dbReference type="PANTHER" id="PTHR43877">
    <property type="entry name" value="AMINOALKYLPHOSPHONATE N-ACETYLTRANSFERASE-RELATED-RELATED"/>
    <property type="match status" value="1"/>
</dbReference>
<dbReference type="PANTHER" id="PTHR43877:SF2">
    <property type="entry name" value="AMINOALKYLPHOSPHONATE N-ACETYLTRANSFERASE-RELATED"/>
    <property type="match status" value="1"/>
</dbReference>
<keyword evidence="1 4" id="KW-0808">Transferase</keyword>
<comment type="caution">
    <text evidence="4">The sequence shown here is derived from an EMBL/GenBank/DDBJ whole genome shotgun (WGS) entry which is preliminary data.</text>
</comment>